<feature type="transmembrane region" description="Helical" evidence="2">
    <location>
        <begin position="71"/>
        <end position="95"/>
    </location>
</feature>
<protein>
    <submittedName>
        <fullName evidence="3">Uncharacterized protein</fullName>
    </submittedName>
</protein>
<keyword evidence="4" id="KW-1185">Reference proteome</keyword>
<feature type="transmembrane region" description="Helical" evidence="2">
    <location>
        <begin position="200"/>
        <end position="225"/>
    </location>
</feature>
<feature type="transmembrane region" description="Helical" evidence="2">
    <location>
        <begin position="42"/>
        <end position="59"/>
    </location>
</feature>
<feature type="transmembrane region" description="Helical" evidence="2">
    <location>
        <begin position="123"/>
        <end position="145"/>
    </location>
</feature>
<organism evidence="3 4">
    <name type="scientific">Marasmius tenuissimus</name>
    <dbReference type="NCBI Taxonomy" id="585030"/>
    <lineage>
        <taxon>Eukaryota</taxon>
        <taxon>Fungi</taxon>
        <taxon>Dikarya</taxon>
        <taxon>Basidiomycota</taxon>
        <taxon>Agaricomycotina</taxon>
        <taxon>Agaricomycetes</taxon>
        <taxon>Agaricomycetidae</taxon>
        <taxon>Agaricales</taxon>
        <taxon>Marasmiineae</taxon>
        <taxon>Marasmiaceae</taxon>
        <taxon>Marasmius</taxon>
    </lineage>
</organism>
<accession>A0ABR2ZK50</accession>
<keyword evidence="2" id="KW-0472">Membrane</keyword>
<evidence type="ECO:0000256" key="2">
    <source>
        <dbReference type="SAM" id="Phobius"/>
    </source>
</evidence>
<feature type="transmembrane region" description="Helical" evidence="2">
    <location>
        <begin position="297"/>
        <end position="318"/>
    </location>
</feature>
<comment type="caution">
    <text evidence="3">The sequence shown here is derived from an EMBL/GenBank/DDBJ whole genome shotgun (WGS) entry which is preliminary data.</text>
</comment>
<dbReference type="EMBL" id="JBBXMP010000115">
    <property type="protein sequence ID" value="KAL0062061.1"/>
    <property type="molecule type" value="Genomic_DNA"/>
</dbReference>
<proteinExistence type="predicted"/>
<feature type="transmembrane region" description="Helical" evidence="2">
    <location>
        <begin position="157"/>
        <end position="180"/>
    </location>
</feature>
<gene>
    <name evidence="3" type="ORF">AAF712_011061</name>
</gene>
<keyword evidence="2" id="KW-0812">Transmembrane</keyword>
<evidence type="ECO:0000256" key="1">
    <source>
        <dbReference type="SAM" id="MobiDB-lite"/>
    </source>
</evidence>
<feature type="compositionally biased region" description="Basic and acidic residues" evidence="1">
    <location>
        <begin position="373"/>
        <end position="404"/>
    </location>
</feature>
<evidence type="ECO:0000313" key="3">
    <source>
        <dbReference type="EMBL" id="KAL0062061.1"/>
    </source>
</evidence>
<feature type="compositionally biased region" description="Pro residues" evidence="1">
    <location>
        <begin position="348"/>
        <end position="359"/>
    </location>
</feature>
<reference evidence="3 4" key="1">
    <citation type="submission" date="2024-05" db="EMBL/GenBank/DDBJ databases">
        <title>A draft genome resource for the thread blight pathogen Marasmius tenuissimus strain MS-2.</title>
        <authorList>
            <person name="Yulfo-Soto G.E."/>
            <person name="Baruah I.K."/>
            <person name="Amoako-Attah I."/>
            <person name="Bukari Y."/>
            <person name="Meinhardt L.W."/>
            <person name="Bailey B.A."/>
            <person name="Cohen S.P."/>
        </authorList>
    </citation>
    <scope>NUCLEOTIDE SEQUENCE [LARGE SCALE GENOMIC DNA]</scope>
    <source>
        <strain evidence="3 4">MS-2</strain>
    </source>
</reference>
<dbReference type="Proteomes" id="UP001437256">
    <property type="component" value="Unassembled WGS sequence"/>
</dbReference>
<feature type="compositionally biased region" description="Polar residues" evidence="1">
    <location>
        <begin position="411"/>
        <end position="428"/>
    </location>
</feature>
<evidence type="ECO:0000313" key="4">
    <source>
        <dbReference type="Proteomes" id="UP001437256"/>
    </source>
</evidence>
<keyword evidence="2" id="KW-1133">Transmembrane helix</keyword>
<feature type="region of interest" description="Disordered" evidence="1">
    <location>
        <begin position="346"/>
        <end position="434"/>
    </location>
</feature>
<sequence>MTVISPSPPSKVLSLCESASLGRSTCYIRILAQPAASLSLQFALYGAYAVLYGVCISVLRSRRLKLPHYYIHVGAATSLFALATVSLFLSTLIIVHTAKLSLVGLTFVERDDIVNSVTSQQMYLIPSAHLSLVVANFIADSILIWRCYTVWGYNKQVVAFPAVICFMNNVLGVVTNALYISHRRPEQFFQIPHTDPTSTLFTTFIFATLFSNVFITVLIAGRIFYLGRTSKALLEPDYQRMYKTAIAITLESGVILPFAIIIYAAATLNSQIENVSGPHPEMQPGDRFEIMETMAEVMFYSLVQFVFLCSRTLGFLVLTSPPFFLQGMAPTLIIVRIGLGITIEDPHPQPPQLSPPPLSPSTSVLPRYQTRSRTGEEYQMDDLRRSSREERMRSDSQVDSERYSRPYPYPQQRTPHLHSQSGSDVQTQMHDHPV</sequence>
<name>A0ABR2ZK50_9AGAR</name>
<feature type="transmembrane region" description="Helical" evidence="2">
    <location>
        <begin position="245"/>
        <end position="266"/>
    </location>
</feature>